<evidence type="ECO:0000313" key="1">
    <source>
        <dbReference type="EMBL" id="AJK27445.1"/>
    </source>
</evidence>
<dbReference type="Pfam" id="PF12322">
    <property type="entry name" value="T4_baseplate"/>
    <property type="match status" value="1"/>
</dbReference>
<keyword evidence="2" id="KW-1185">Reference proteome</keyword>
<dbReference type="KEGG" id="vg:26516563"/>
<dbReference type="GeneID" id="26516563"/>
<organism evidence="1 2">
    <name type="scientific">Cyanophage P-TIM40</name>
    <dbReference type="NCBI Taxonomy" id="1589733"/>
    <lineage>
        <taxon>Viruses</taxon>
        <taxon>Duplodnaviria</taxon>
        <taxon>Heunggongvirae</taxon>
        <taxon>Uroviricota</taxon>
        <taxon>Caudoviricetes</taxon>
        <taxon>Pantevenvirales</taxon>
        <taxon>Kyanoviridae</taxon>
        <taxon>Libanvirus</taxon>
        <taxon>Libanvirus ptim40</taxon>
    </lineage>
</organism>
<dbReference type="RefSeq" id="YP_009188093.1">
    <property type="nucleotide sequence ID" value="NC_028663.1"/>
</dbReference>
<dbReference type="Proteomes" id="UP000032135">
    <property type="component" value="Segment"/>
</dbReference>
<reference evidence="1 2" key="1">
    <citation type="submission" date="2014-11" db="EMBL/GenBank/DDBJ databases">
        <authorList>
            <person name="Fedida A."/>
            <person name="Lindell D."/>
        </authorList>
    </citation>
    <scope>NUCLEOTIDE SEQUENCE [LARGE SCALE GENOMIC DNA]</scope>
</reference>
<gene>
    <name evidence="1" type="ORF">PTIM40_18</name>
</gene>
<proteinExistence type="predicted"/>
<sequence>MPLPKIALPEHDLEIPITGKKLTYRPFLVKEEKLLYLAMESKDEKEMVKAVKTIIKNCTSLLDKQVEKLATFEIEYVFLKIRSKAVGEVSEFKVTMPDDGETQVDVSVPLNEVELQVPDGHDPKIMFTDDVGVIMKYPSLDIFVQQNMTEGEQTIDDVFQLAASCIGQAFDGDEVYDSFTKKEAVDFLESLNSDQFAKIQEFFETIPKLSYTMSVRNPKTKKDNDITFEGLAAFFA</sequence>
<protein>
    <submittedName>
        <fullName evidence="1">Base plate hub subunit</fullName>
    </submittedName>
</protein>
<name>A0A0C5AMU8_9CAUD</name>
<evidence type="ECO:0000313" key="2">
    <source>
        <dbReference type="Proteomes" id="UP000032135"/>
    </source>
</evidence>
<accession>A0A0C5AMU8</accession>
<dbReference type="EMBL" id="KP211958">
    <property type="protein sequence ID" value="AJK27445.1"/>
    <property type="molecule type" value="Genomic_DNA"/>
</dbReference>
<dbReference type="OrthoDB" id="9468at10239"/>
<dbReference type="InterPro" id="IPR024364">
    <property type="entry name" value="Baseplate_phage_T4-like"/>
</dbReference>